<feature type="signal peptide" evidence="5">
    <location>
        <begin position="1"/>
        <end position="26"/>
    </location>
</feature>
<feature type="domain" description="Thioredoxin" evidence="6">
    <location>
        <begin position="50"/>
        <end position="247"/>
    </location>
</feature>
<dbReference type="CDD" id="cd03023">
    <property type="entry name" value="DsbA_Com1_like"/>
    <property type="match status" value="1"/>
</dbReference>
<dbReference type="RefSeq" id="WP_110030077.1">
    <property type="nucleotide sequence ID" value="NZ_QGTR01000001.1"/>
</dbReference>
<dbReference type="Pfam" id="PF18312">
    <property type="entry name" value="ScsC_N"/>
    <property type="match status" value="1"/>
</dbReference>
<dbReference type="GO" id="GO:0016491">
    <property type="term" value="F:oxidoreductase activity"/>
    <property type="evidence" value="ECO:0007669"/>
    <property type="project" value="UniProtKB-KW"/>
</dbReference>
<dbReference type="SUPFAM" id="SSF52833">
    <property type="entry name" value="Thioredoxin-like"/>
    <property type="match status" value="1"/>
</dbReference>
<dbReference type="PANTHER" id="PTHR13887">
    <property type="entry name" value="GLUTATHIONE S-TRANSFERASE KAPPA"/>
    <property type="match status" value="1"/>
</dbReference>
<organism evidence="7 8">
    <name type="scientific">Hoeflea marina</name>
    <dbReference type="NCBI Taxonomy" id="274592"/>
    <lineage>
        <taxon>Bacteria</taxon>
        <taxon>Pseudomonadati</taxon>
        <taxon>Pseudomonadota</taxon>
        <taxon>Alphaproteobacteria</taxon>
        <taxon>Hyphomicrobiales</taxon>
        <taxon>Rhizobiaceae</taxon>
        <taxon>Hoeflea</taxon>
    </lineage>
</organism>
<accession>A0A317PPZ2</accession>
<keyword evidence="1 5" id="KW-0732">Signal</keyword>
<evidence type="ECO:0000256" key="1">
    <source>
        <dbReference type="ARBA" id="ARBA00022729"/>
    </source>
</evidence>
<keyword evidence="3" id="KW-1015">Disulfide bond</keyword>
<comment type="caution">
    <text evidence="7">The sequence shown here is derived from an EMBL/GenBank/DDBJ whole genome shotgun (WGS) entry which is preliminary data.</text>
</comment>
<feature type="chain" id="PRO_5016241028" evidence="5">
    <location>
        <begin position="27"/>
        <end position="253"/>
    </location>
</feature>
<keyword evidence="4" id="KW-0676">Redox-active center</keyword>
<dbReference type="InterPro" id="IPR041205">
    <property type="entry name" value="ScsC_N"/>
</dbReference>
<keyword evidence="7" id="KW-0413">Isomerase</keyword>
<evidence type="ECO:0000256" key="3">
    <source>
        <dbReference type="ARBA" id="ARBA00023157"/>
    </source>
</evidence>
<dbReference type="Proteomes" id="UP000246352">
    <property type="component" value="Unassembled WGS sequence"/>
</dbReference>
<dbReference type="AlphaFoldDB" id="A0A317PPZ2"/>
<keyword evidence="2" id="KW-0560">Oxidoreductase</keyword>
<dbReference type="InterPro" id="IPR036249">
    <property type="entry name" value="Thioredoxin-like_sf"/>
</dbReference>
<dbReference type="InterPro" id="IPR013766">
    <property type="entry name" value="Thioredoxin_domain"/>
</dbReference>
<dbReference type="GO" id="GO:0016853">
    <property type="term" value="F:isomerase activity"/>
    <property type="evidence" value="ECO:0007669"/>
    <property type="project" value="UniProtKB-KW"/>
</dbReference>
<keyword evidence="8" id="KW-1185">Reference proteome</keyword>
<evidence type="ECO:0000256" key="4">
    <source>
        <dbReference type="ARBA" id="ARBA00023284"/>
    </source>
</evidence>
<name>A0A317PPZ2_9HYPH</name>
<dbReference type="Gene3D" id="3.40.30.10">
    <property type="entry name" value="Glutaredoxin"/>
    <property type="match status" value="1"/>
</dbReference>
<dbReference type="EMBL" id="QGTR01000001">
    <property type="protein sequence ID" value="PWW03523.1"/>
    <property type="molecule type" value="Genomic_DNA"/>
</dbReference>
<reference evidence="7 8" key="1">
    <citation type="submission" date="2018-05" db="EMBL/GenBank/DDBJ databases">
        <title>Genomic Encyclopedia of Type Strains, Phase IV (KMG-IV): sequencing the most valuable type-strain genomes for metagenomic binning, comparative biology and taxonomic classification.</title>
        <authorList>
            <person name="Goeker M."/>
        </authorList>
    </citation>
    <scope>NUCLEOTIDE SEQUENCE [LARGE SCALE GENOMIC DNA]</scope>
    <source>
        <strain evidence="7 8">DSM 16791</strain>
    </source>
</reference>
<evidence type="ECO:0000313" key="8">
    <source>
        <dbReference type="Proteomes" id="UP000246352"/>
    </source>
</evidence>
<evidence type="ECO:0000256" key="2">
    <source>
        <dbReference type="ARBA" id="ARBA00023002"/>
    </source>
</evidence>
<evidence type="ECO:0000256" key="5">
    <source>
        <dbReference type="SAM" id="SignalP"/>
    </source>
</evidence>
<proteinExistence type="predicted"/>
<dbReference type="InterPro" id="IPR001853">
    <property type="entry name" value="DSBA-like_thioredoxin_dom"/>
</dbReference>
<protein>
    <submittedName>
        <fullName evidence="7">Protein-disulfide isomerase</fullName>
    </submittedName>
</protein>
<gene>
    <name evidence="7" type="ORF">DFR52_101204</name>
</gene>
<sequence>MTFRSKSVLAAIGLIGLMALPTTASALDDAQKQEFGAFIREYLLANPEIIEEMQTALEARKQDEQAQVAQAAITSNRDAIFHDANDMIIGNPDGDVSIVEFFDYNCGYCKRAMADMTGIVEQDPNVRFVLKEFPILGPDSLAAHRVSMAFRKLMPEKYGEFHLELLGGSVHATEAHAIDIATSLGADEARLREAMKDPSVDASIKQAYTLANDLGISGTPSYVVGDEAVFGAMGADVLLSKIANVRACNSATC</sequence>
<dbReference type="OrthoDB" id="9780147at2"/>
<dbReference type="Pfam" id="PF01323">
    <property type="entry name" value="DSBA"/>
    <property type="match status" value="1"/>
</dbReference>
<evidence type="ECO:0000259" key="6">
    <source>
        <dbReference type="PROSITE" id="PS51352"/>
    </source>
</evidence>
<dbReference type="PANTHER" id="PTHR13887:SF14">
    <property type="entry name" value="DISULFIDE BOND FORMATION PROTEIN D"/>
    <property type="match status" value="1"/>
</dbReference>
<dbReference type="PROSITE" id="PS51352">
    <property type="entry name" value="THIOREDOXIN_2"/>
    <property type="match status" value="1"/>
</dbReference>
<evidence type="ECO:0000313" key="7">
    <source>
        <dbReference type="EMBL" id="PWW03523.1"/>
    </source>
</evidence>